<name>A0A1F5K604_9BACT</name>
<organism evidence="2 3">
    <name type="scientific">Candidatus Daviesbacteria bacterium RIFCSPHIGHO2_12_FULL_37_16</name>
    <dbReference type="NCBI Taxonomy" id="1797778"/>
    <lineage>
        <taxon>Bacteria</taxon>
        <taxon>Candidatus Daviesiibacteriota</taxon>
    </lineage>
</organism>
<dbReference type="AlphaFoldDB" id="A0A1F5K604"/>
<sequence length="59" mass="6415">MIPDDDMGDHHNITTHSLAEGAVASHMDGKTTLENMKKTLELVSPEDIDKEIAKIKGQG</sequence>
<accession>A0A1F5K604</accession>
<protein>
    <submittedName>
        <fullName evidence="2">Uncharacterized protein</fullName>
    </submittedName>
</protein>
<comment type="caution">
    <text evidence="2">The sequence shown here is derived from an EMBL/GenBank/DDBJ whole genome shotgun (WGS) entry which is preliminary data.</text>
</comment>
<proteinExistence type="predicted"/>
<reference evidence="2 3" key="1">
    <citation type="journal article" date="2016" name="Nat. Commun.">
        <title>Thousands of microbial genomes shed light on interconnected biogeochemical processes in an aquifer system.</title>
        <authorList>
            <person name="Anantharaman K."/>
            <person name="Brown C.T."/>
            <person name="Hug L.A."/>
            <person name="Sharon I."/>
            <person name="Castelle C.J."/>
            <person name="Probst A.J."/>
            <person name="Thomas B.C."/>
            <person name="Singh A."/>
            <person name="Wilkins M.J."/>
            <person name="Karaoz U."/>
            <person name="Brodie E.L."/>
            <person name="Williams K.H."/>
            <person name="Hubbard S.S."/>
            <person name="Banfield J.F."/>
        </authorList>
    </citation>
    <scope>NUCLEOTIDE SEQUENCE [LARGE SCALE GENOMIC DNA]</scope>
</reference>
<feature type="region of interest" description="Disordered" evidence="1">
    <location>
        <begin position="1"/>
        <end position="30"/>
    </location>
</feature>
<evidence type="ECO:0000313" key="2">
    <source>
        <dbReference type="EMBL" id="OGE36225.1"/>
    </source>
</evidence>
<dbReference type="EMBL" id="MFDF01000006">
    <property type="protein sequence ID" value="OGE36225.1"/>
    <property type="molecule type" value="Genomic_DNA"/>
</dbReference>
<evidence type="ECO:0000313" key="3">
    <source>
        <dbReference type="Proteomes" id="UP000179051"/>
    </source>
</evidence>
<dbReference type="Proteomes" id="UP000179051">
    <property type="component" value="Unassembled WGS sequence"/>
</dbReference>
<gene>
    <name evidence="2" type="ORF">A3E66_05475</name>
</gene>
<evidence type="ECO:0000256" key="1">
    <source>
        <dbReference type="SAM" id="MobiDB-lite"/>
    </source>
</evidence>